<dbReference type="Proteomes" id="UP000285258">
    <property type="component" value="Unassembled WGS sequence"/>
</dbReference>
<evidence type="ECO:0000313" key="3">
    <source>
        <dbReference type="EMBL" id="MVN14141.1"/>
    </source>
</evidence>
<evidence type="ECO:0000259" key="1">
    <source>
        <dbReference type="PROSITE" id="PS50943"/>
    </source>
</evidence>
<accession>A0A1Y4FZX2</accession>
<proteinExistence type="predicted"/>
<dbReference type="Pfam" id="PF01381">
    <property type="entry name" value="HTH_3"/>
    <property type="match status" value="1"/>
</dbReference>
<gene>
    <name evidence="4" type="ORF">DMP12_02770</name>
    <name evidence="2" type="ORF">GKG38_02075</name>
    <name evidence="3" type="ORF">GO738_02020</name>
</gene>
<dbReference type="AlphaFoldDB" id="A0A1Y4FZX2"/>
<dbReference type="GO" id="GO:0003677">
    <property type="term" value="F:DNA binding"/>
    <property type="evidence" value="ECO:0007669"/>
    <property type="project" value="InterPro"/>
</dbReference>
<dbReference type="InterPro" id="IPR015090">
    <property type="entry name" value="Epsilon_PezA_dom"/>
</dbReference>
<evidence type="ECO:0000313" key="6">
    <source>
        <dbReference type="Proteomes" id="UP000462865"/>
    </source>
</evidence>
<dbReference type="SMART" id="SM00530">
    <property type="entry name" value="HTH_XRE"/>
    <property type="match status" value="1"/>
</dbReference>
<dbReference type="RefSeq" id="WP_087189889.1">
    <property type="nucleotide sequence ID" value="NZ_CP168029.1"/>
</dbReference>
<sequence>MSDDITPSEIKRIRKKYGLTQQAFARLLGIGEASMVRYENGQPPSKANANLIRAAAHTAFMRECLERDGESIPPAQRESAEKVIYAMVTFDDKGEIMDINEMYMLTLEQEILNEKAAEILAEVSRLRREAEKRGDEEGMLVYDDVISLIAERKGQIIREVDGSEKKLAEIRGAIDGLARFARFHAAKAA</sequence>
<dbReference type="Gene3D" id="1.10.260.40">
    <property type="entry name" value="lambda repressor-like DNA-binding domains"/>
    <property type="match status" value="1"/>
</dbReference>
<keyword evidence="7" id="KW-1185">Reference proteome</keyword>
<dbReference type="EMBL" id="WKZA01000005">
    <property type="protein sequence ID" value="MSA93873.1"/>
    <property type="molecule type" value="Genomic_DNA"/>
</dbReference>
<evidence type="ECO:0000313" key="7">
    <source>
        <dbReference type="Proteomes" id="UP000468327"/>
    </source>
</evidence>
<feature type="domain" description="HTH cro/C1-type" evidence="1">
    <location>
        <begin position="10"/>
        <end position="42"/>
    </location>
</feature>
<dbReference type="Proteomes" id="UP000462865">
    <property type="component" value="Unassembled WGS sequence"/>
</dbReference>
<evidence type="ECO:0000313" key="2">
    <source>
        <dbReference type="EMBL" id="MSA93873.1"/>
    </source>
</evidence>
<organism evidence="4 5">
    <name type="scientific">Gordonibacter urolithinfaciens</name>
    <dbReference type="NCBI Taxonomy" id="1335613"/>
    <lineage>
        <taxon>Bacteria</taxon>
        <taxon>Bacillati</taxon>
        <taxon>Actinomycetota</taxon>
        <taxon>Coriobacteriia</taxon>
        <taxon>Eggerthellales</taxon>
        <taxon>Eggerthellaceae</taxon>
        <taxon>Gordonibacter</taxon>
    </lineage>
</organism>
<reference evidence="5" key="1">
    <citation type="submission" date="2018-05" db="EMBL/GenBank/DDBJ databases">
        <title>Genome Sequencing of selected type strains of the family Eggerthellaceae.</title>
        <authorList>
            <person name="Danylec N."/>
            <person name="Stoll D.A."/>
            <person name="Doetsch A."/>
            <person name="Huch M."/>
        </authorList>
    </citation>
    <scope>NUCLEOTIDE SEQUENCE [LARGE SCALE GENOMIC DNA]</scope>
    <source>
        <strain evidence="5">DSM 27213</strain>
    </source>
</reference>
<evidence type="ECO:0000313" key="4">
    <source>
        <dbReference type="EMBL" id="ROT91590.1"/>
    </source>
</evidence>
<reference evidence="2 6" key="4">
    <citation type="journal article" date="2019" name="Nat. Med.">
        <title>A library of human gut bacterial isolates paired with longitudinal multiomics data enables mechanistic microbiome research.</title>
        <authorList>
            <person name="Poyet M."/>
            <person name="Groussin M."/>
            <person name="Gibbons S.M."/>
            <person name="Avila-Pacheco J."/>
            <person name="Jiang X."/>
            <person name="Kearney S.M."/>
            <person name="Perrotta A.R."/>
            <person name="Berdy B."/>
            <person name="Zhao S."/>
            <person name="Lieberman T.D."/>
            <person name="Swanson P.K."/>
            <person name="Smith M."/>
            <person name="Roesemann S."/>
            <person name="Alexander J.E."/>
            <person name="Rich S.A."/>
            <person name="Livny J."/>
            <person name="Vlamakis H."/>
            <person name="Clish C."/>
            <person name="Bullock K."/>
            <person name="Deik A."/>
            <person name="Scott J."/>
            <person name="Pierce K.A."/>
            <person name="Xavier R.J."/>
            <person name="Alm E.J."/>
        </authorList>
    </citation>
    <scope>NUCLEOTIDE SEQUENCE [LARGE SCALE GENOMIC DNA]</scope>
    <source>
        <strain evidence="2 6">BIOML-A1</strain>
    </source>
</reference>
<dbReference type="PROSITE" id="PS50943">
    <property type="entry name" value="HTH_CROC1"/>
    <property type="match status" value="1"/>
</dbReference>
<dbReference type="InterPro" id="IPR001387">
    <property type="entry name" value="Cro/C1-type_HTH"/>
</dbReference>
<dbReference type="Proteomes" id="UP000468327">
    <property type="component" value="Unassembled WGS sequence"/>
</dbReference>
<protein>
    <submittedName>
        <fullName evidence="4">Helix-turn-helix domain-containing protein</fullName>
    </submittedName>
</protein>
<reference evidence="3 7" key="5">
    <citation type="submission" date="2019-11" db="EMBL/GenBank/DDBJ databases">
        <title>Whole genome shotgun sequencing (WGS) data from Adlercreutzia equolifaciens ResAG-91, Eggerthella lenta MRI-F36, MRI-F37, MRI-F40, ResAG-49, ResAG-88, ResAG-121, ResAG-145, and Gordonibacter sp. ResAG-5, ResAG-26, ResAG-43, ResAG-50, ResAG-59.</title>
        <authorList>
            <person name="Stoll D.A."/>
            <person name="Danylec N."/>
            <person name="Franz C.M.A.P."/>
            <person name="Huch M."/>
        </authorList>
    </citation>
    <scope>NUCLEOTIDE SEQUENCE [LARGE SCALE GENOMIC DNA]</scope>
    <source>
        <strain evidence="3 7">ResAG-59</strain>
    </source>
</reference>
<reference evidence="4" key="2">
    <citation type="journal article" date="2019" name="Int. J. Syst. Evol. Microbiol.">
        <title>Gordonibacter faecihominis is a later heterotypic synonym of Gordonibacter urolithinfaciens.</title>
        <authorList>
            <person name="Danylec N."/>
            <person name="Stoll D.A."/>
            <person name="Huch M."/>
        </authorList>
    </citation>
    <scope>NUCLEOTIDE SEQUENCE</scope>
    <source>
        <strain evidence="4">DSM 27213</strain>
    </source>
</reference>
<reference evidence="4" key="3">
    <citation type="journal article" date="2019" name="Microbiol. Resour. Announc.">
        <title>Draft Genome Sequences of Type Strains of Gordonibacter faecihominis, Paraeggerthella hongkongensis, Parvibacter caecicola,Slackia equolifaciens, Slackia faecicanis, and Slackia isoflavoniconvertens.</title>
        <authorList>
            <person name="Danylec N."/>
            <person name="Stoll D.A."/>
            <person name="Dotsch A."/>
            <person name="Huch M."/>
        </authorList>
    </citation>
    <scope>NUCLEOTIDE SEQUENCE</scope>
    <source>
        <strain evidence="4">DSM 27213</strain>
    </source>
</reference>
<evidence type="ECO:0000313" key="5">
    <source>
        <dbReference type="Proteomes" id="UP000285258"/>
    </source>
</evidence>
<dbReference type="CDD" id="cd00093">
    <property type="entry name" value="HTH_XRE"/>
    <property type="match status" value="1"/>
</dbReference>
<dbReference type="InterPro" id="IPR010982">
    <property type="entry name" value="Lambda_DNA-bd_dom_sf"/>
</dbReference>
<dbReference type="GO" id="GO:0009636">
    <property type="term" value="P:response to toxic substance"/>
    <property type="evidence" value="ECO:0007669"/>
    <property type="project" value="InterPro"/>
</dbReference>
<dbReference type="EMBL" id="WPOC01000002">
    <property type="protein sequence ID" value="MVN14141.1"/>
    <property type="molecule type" value="Genomic_DNA"/>
</dbReference>
<dbReference type="GO" id="GO:0015643">
    <property type="term" value="F:toxic substance binding"/>
    <property type="evidence" value="ECO:0007669"/>
    <property type="project" value="InterPro"/>
</dbReference>
<dbReference type="SUPFAM" id="SSF47413">
    <property type="entry name" value="lambda repressor-like DNA-binding domains"/>
    <property type="match status" value="1"/>
</dbReference>
<name>A0A1Y4FZX2_9ACTN</name>
<dbReference type="EMBL" id="QIBW01000002">
    <property type="protein sequence ID" value="ROT91590.1"/>
    <property type="molecule type" value="Genomic_DNA"/>
</dbReference>
<dbReference type="GO" id="GO:0031342">
    <property type="term" value="P:negative regulation of cell killing"/>
    <property type="evidence" value="ECO:0007669"/>
    <property type="project" value="InterPro"/>
</dbReference>
<dbReference type="Pfam" id="PF08998">
    <property type="entry name" value="Epsilon_antitox"/>
    <property type="match status" value="1"/>
</dbReference>
<comment type="caution">
    <text evidence="4">The sequence shown here is derived from an EMBL/GenBank/DDBJ whole genome shotgun (WGS) entry which is preliminary data.</text>
</comment>